<protein>
    <submittedName>
        <fullName evidence="1">Uncharacterized protein</fullName>
    </submittedName>
</protein>
<dbReference type="Proteomes" id="UP000805193">
    <property type="component" value="Unassembled WGS sequence"/>
</dbReference>
<gene>
    <name evidence="1" type="ORF">HPB47_012247</name>
</gene>
<accession>A0AC60NUC3</accession>
<dbReference type="EMBL" id="JABSTQ010011503">
    <property type="protein sequence ID" value="KAG0410641.1"/>
    <property type="molecule type" value="Genomic_DNA"/>
</dbReference>
<comment type="caution">
    <text evidence="1">The sequence shown here is derived from an EMBL/GenBank/DDBJ whole genome shotgun (WGS) entry which is preliminary data.</text>
</comment>
<organism evidence="1 2">
    <name type="scientific">Ixodes persulcatus</name>
    <name type="common">Taiga tick</name>
    <dbReference type="NCBI Taxonomy" id="34615"/>
    <lineage>
        <taxon>Eukaryota</taxon>
        <taxon>Metazoa</taxon>
        <taxon>Ecdysozoa</taxon>
        <taxon>Arthropoda</taxon>
        <taxon>Chelicerata</taxon>
        <taxon>Arachnida</taxon>
        <taxon>Acari</taxon>
        <taxon>Parasitiformes</taxon>
        <taxon>Ixodida</taxon>
        <taxon>Ixodoidea</taxon>
        <taxon>Ixodidae</taxon>
        <taxon>Ixodinae</taxon>
        <taxon>Ixodes</taxon>
    </lineage>
</organism>
<evidence type="ECO:0000313" key="2">
    <source>
        <dbReference type="Proteomes" id="UP000805193"/>
    </source>
</evidence>
<evidence type="ECO:0000313" key="1">
    <source>
        <dbReference type="EMBL" id="KAG0410641.1"/>
    </source>
</evidence>
<name>A0AC60NUC3_IXOPE</name>
<keyword evidence="2" id="KW-1185">Reference proteome</keyword>
<reference evidence="1 2" key="1">
    <citation type="journal article" date="2020" name="Cell">
        <title>Large-Scale Comparative Analyses of Tick Genomes Elucidate Their Genetic Diversity and Vector Capacities.</title>
        <authorList>
            <consortium name="Tick Genome and Microbiome Consortium (TIGMIC)"/>
            <person name="Jia N."/>
            <person name="Wang J."/>
            <person name="Shi W."/>
            <person name="Du L."/>
            <person name="Sun Y."/>
            <person name="Zhan W."/>
            <person name="Jiang J.F."/>
            <person name="Wang Q."/>
            <person name="Zhang B."/>
            <person name="Ji P."/>
            <person name="Bell-Sakyi L."/>
            <person name="Cui X.M."/>
            <person name="Yuan T.T."/>
            <person name="Jiang B.G."/>
            <person name="Yang W.F."/>
            <person name="Lam T.T."/>
            <person name="Chang Q.C."/>
            <person name="Ding S.J."/>
            <person name="Wang X.J."/>
            <person name="Zhu J.G."/>
            <person name="Ruan X.D."/>
            <person name="Zhao L."/>
            <person name="Wei J.T."/>
            <person name="Ye R.Z."/>
            <person name="Que T.C."/>
            <person name="Du C.H."/>
            <person name="Zhou Y.H."/>
            <person name="Cheng J.X."/>
            <person name="Dai P.F."/>
            <person name="Guo W.B."/>
            <person name="Han X.H."/>
            <person name="Huang E.J."/>
            <person name="Li L.F."/>
            <person name="Wei W."/>
            <person name="Gao Y.C."/>
            <person name="Liu J.Z."/>
            <person name="Shao H.Z."/>
            <person name="Wang X."/>
            <person name="Wang C.C."/>
            <person name="Yang T.C."/>
            <person name="Huo Q.B."/>
            <person name="Li W."/>
            <person name="Chen H.Y."/>
            <person name="Chen S.E."/>
            <person name="Zhou L.G."/>
            <person name="Ni X.B."/>
            <person name="Tian J.H."/>
            <person name="Sheng Y."/>
            <person name="Liu T."/>
            <person name="Pan Y.S."/>
            <person name="Xia L.Y."/>
            <person name="Li J."/>
            <person name="Zhao F."/>
            <person name="Cao W.C."/>
        </authorList>
    </citation>
    <scope>NUCLEOTIDE SEQUENCE [LARGE SCALE GENOMIC DNA]</scope>
    <source>
        <strain evidence="1">Iper-2018</strain>
    </source>
</reference>
<sequence length="82" mass="8737">MASGLSLKTQKSTKGSAGLAFHSLARVMNDGLSAELMADLEQQEDGARQPSPARRLARARGRRQSAPFARNLKIEAATRASA</sequence>
<proteinExistence type="predicted"/>